<dbReference type="AlphaFoldDB" id="A0A7S8F437"/>
<proteinExistence type="predicted"/>
<evidence type="ECO:0000256" key="1">
    <source>
        <dbReference type="SAM" id="Phobius"/>
    </source>
</evidence>
<dbReference type="KEGG" id="qso:IRL76_12930"/>
<gene>
    <name evidence="2" type="ORF">IRL76_12930</name>
</gene>
<protein>
    <submittedName>
        <fullName evidence="2">Uncharacterized protein</fullName>
    </submittedName>
</protein>
<dbReference type="Proteomes" id="UP000594459">
    <property type="component" value="Chromosome"/>
</dbReference>
<dbReference type="EMBL" id="CP064654">
    <property type="protein sequence ID" value="QPC98725.1"/>
    <property type="molecule type" value="Genomic_DNA"/>
</dbReference>
<name>A0A7S8F437_9SPHN</name>
<keyword evidence="1" id="KW-1133">Transmembrane helix</keyword>
<dbReference type="RefSeq" id="WP_200981729.1">
    <property type="nucleotide sequence ID" value="NZ_CP064654.1"/>
</dbReference>
<keyword evidence="1" id="KW-0812">Transmembrane</keyword>
<keyword evidence="1" id="KW-0472">Membrane</keyword>
<keyword evidence="3" id="KW-1185">Reference proteome</keyword>
<reference evidence="2 3" key="1">
    <citation type="submission" date="2020-11" db="EMBL/GenBank/DDBJ databases">
        <title>The genome sequence of Erythrobacter sp. 6D36.</title>
        <authorList>
            <person name="Liu Y."/>
        </authorList>
    </citation>
    <scope>NUCLEOTIDE SEQUENCE [LARGE SCALE GENOMIC DNA]</scope>
    <source>
        <strain evidence="2 3">6D36</strain>
    </source>
</reference>
<sequence>MVLALLFALGVANFAVHKAVLESEHPMLDVLPGLFRRGGGRMSLLFEFVVLLSAMIMTENGWPGAAVLYAFYSLFNLVAGWLVLDERI</sequence>
<organism evidence="2 3">
    <name type="scientific">Qipengyuania soli</name>
    <dbReference type="NCBI Taxonomy" id="2782568"/>
    <lineage>
        <taxon>Bacteria</taxon>
        <taxon>Pseudomonadati</taxon>
        <taxon>Pseudomonadota</taxon>
        <taxon>Alphaproteobacteria</taxon>
        <taxon>Sphingomonadales</taxon>
        <taxon>Erythrobacteraceae</taxon>
        <taxon>Qipengyuania</taxon>
    </lineage>
</organism>
<feature type="transmembrane region" description="Helical" evidence="1">
    <location>
        <begin position="65"/>
        <end position="84"/>
    </location>
</feature>
<evidence type="ECO:0000313" key="2">
    <source>
        <dbReference type="EMBL" id="QPC98725.1"/>
    </source>
</evidence>
<evidence type="ECO:0000313" key="3">
    <source>
        <dbReference type="Proteomes" id="UP000594459"/>
    </source>
</evidence>
<accession>A0A7S8F437</accession>